<dbReference type="EMBL" id="JELY01001786">
    <property type="protein sequence ID" value="KYF54588.1"/>
    <property type="molecule type" value="Genomic_DNA"/>
</dbReference>
<dbReference type="Proteomes" id="UP000075420">
    <property type="component" value="Unassembled WGS sequence"/>
</dbReference>
<gene>
    <name evidence="2" type="ORF">BE08_05130</name>
</gene>
<sequence>MARLERDDPDLLRRDPLAASVVHHVTRTAESVVVDDAPSHPSVEARGPLSEAGRRRTCR</sequence>
<name>A0A150PGF4_SORCE</name>
<evidence type="ECO:0000313" key="3">
    <source>
        <dbReference type="Proteomes" id="UP000075420"/>
    </source>
</evidence>
<reference evidence="2 3" key="1">
    <citation type="submission" date="2014-02" db="EMBL/GenBank/DDBJ databases">
        <title>The small core and large imbalanced accessory genome model reveals a collaborative survival strategy of Sorangium cellulosum strains in nature.</title>
        <authorList>
            <person name="Han K."/>
            <person name="Peng R."/>
            <person name="Blom J."/>
            <person name="Li Y.-Z."/>
        </authorList>
    </citation>
    <scope>NUCLEOTIDE SEQUENCE [LARGE SCALE GENOMIC DNA]</scope>
    <source>
        <strain evidence="2 3">So0157-25</strain>
    </source>
</reference>
<proteinExistence type="predicted"/>
<organism evidence="2 3">
    <name type="scientific">Sorangium cellulosum</name>
    <name type="common">Polyangium cellulosum</name>
    <dbReference type="NCBI Taxonomy" id="56"/>
    <lineage>
        <taxon>Bacteria</taxon>
        <taxon>Pseudomonadati</taxon>
        <taxon>Myxococcota</taxon>
        <taxon>Polyangia</taxon>
        <taxon>Polyangiales</taxon>
        <taxon>Polyangiaceae</taxon>
        <taxon>Sorangium</taxon>
    </lineage>
</organism>
<evidence type="ECO:0000256" key="1">
    <source>
        <dbReference type="SAM" id="MobiDB-lite"/>
    </source>
</evidence>
<feature type="region of interest" description="Disordered" evidence="1">
    <location>
        <begin position="32"/>
        <end position="59"/>
    </location>
</feature>
<accession>A0A150PGF4</accession>
<dbReference type="AlphaFoldDB" id="A0A150PGF4"/>
<evidence type="ECO:0000313" key="2">
    <source>
        <dbReference type="EMBL" id="KYF54588.1"/>
    </source>
</evidence>
<comment type="caution">
    <text evidence="2">The sequence shown here is derived from an EMBL/GenBank/DDBJ whole genome shotgun (WGS) entry which is preliminary data.</text>
</comment>
<protein>
    <submittedName>
        <fullName evidence="2">Uncharacterized protein</fullName>
    </submittedName>
</protein>